<feature type="domain" description="DUF3131" evidence="2">
    <location>
        <begin position="66"/>
        <end position="426"/>
    </location>
</feature>
<protein>
    <recommendedName>
        <fullName evidence="2">DUF3131 domain-containing protein</fullName>
    </recommendedName>
</protein>
<dbReference type="EMBL" id="MWUE01000003">
    <property type="protein sequence ID" value="OQP36121.1"/>
    <property type="molecule type" value="Genomic_DNA"/>
</dbReference>
<keyword evidence="1" id="KW-1133">Transmembrane helix</keyword>
<comment type="caution">
    <text evidence="3">The sequence shown here is derived from an EMBL/GenBank/DDBJ whole genome shotgun (WGS) entry which is preliminary data.</text>
</comment>
<dbReference type="RefSeq" id="WP_081134842.1">
    <property type="nucleotide sequence ID" value="NZ_MWUE01000003.1"/>
</dbReference>
<sequence length="452" mass="49267">MSLKSGIYSARSYLTILIGFLIGFAIVLWVERQMPTRVETTDGIVLSKTFPPLPQQRDLTFDEAVWARIAWQYFVNNTQANGLVNGEADKPWLSLWSTGSYLLATIAAQQLAIIPNAEFDDRVASALDTLSALPLKPDGLPAAFYQADSLEVLPSADQNAGSAIDMGRLLMPLQILLWRYPQHAAAVNQLLSRWQLAGLLQSSGPQGASLPVNRWVIRTDDPRGSYGYRLYAGSVLRLINAAAGLAVSQPPDGLKLVEIDGHAVPDEGLRTPWGKQPSLISMPYLLTGLEQGFDARSGEITWRIMQIVQNRTGTPSDEEAINSDYAEQAPDFVGTLPASQPLPVENLNDDPSESLASRALTSTRSAFAWYALFRNRWSETLRKEMLPMLEPGKGWKAGYNADGSINAAIDADTNAMVLESLSYIAHGQLLCLGCLAAPQPATQPQQQGVTSK</sequence>
<evidence type="ECO:0000259" key="2">
    <source>
        <dbReference type="Pfam" id="PF11329"/>
    </source>
</evidence>
<keyword evidence="1" id="KW-0472">Membrane</keyword>
<dbReference type="Pfam" id="PF11329">
    <property type="entry name" value="DUF3131"/>
    <property type="match status" value="1"/>
</dbReference>
<evidence type="ECO:0000256" key="1">
    <source>
        <dbReference type="SAM" id="Phobius"/>
    </source>
</evidence>
<reference evidence="3 4" key="1">
    <citation type="submission" date="2017-02" db="EMBL/GenBank/DDBJ databases">
        <title>Whole genome shotgun sequence of Pantoea agglomerans strain AS1 isolated from a cycad, Zamia floridana in Central Florida, USA.</title>
        <authorList>
            <person name="Lata P."/>
            <person name="Govindarajan S."/>
            <person name="Qi F."/>
            <person name="Li J.-L."/>
            <person name="Maurya S.K."/>
            <person name="Sahoo M.K."/>
        </authorList>
    </citation>
    <scope>NUCLEOTIDE SEQUENCE [LARGE SCALE GENOMIC DNA]</scope>
    <source>
        <strain evidence="3 4">AS1</strain>
    </source>
</reference>
<name>A0A1V9DQJ4_9GAMM</name>
<evidence type="ECO:0000313" key="4">
    <source>
        <dbReference type="Proteomes" id="UP000192769"/>
    </source>
</evidence>
<evidence type="ECO:0000313" key="3">
    <source>
        <dbReference type="EMBL" id="OQP36121.1"/>
    </source>
</evidence>
<dbReference type="InterPro" id="IPR021478">
    <property type="entry name" value="DUF3131"/>
</dbReference>
<organism evidence="3 4">
    <name type="scientific">Pantoea latae</name>
    <dbReference type="NCBI Taxonomy" id="1964541"/>
    <lineage>
        <taxon>Bacteria</taxon>
        <taxon>Pseudomonadati</taxon>
        <taxon>Pseudomonadota</taxon>
        <taxon>Gammaproteobacteria</taxon>
        <taxon>Enterobacterales</taxon>
        <taxon>Erwiniaceae</taxon>
        <taxon>Pantoea</taxon>
    </lineage>
</organism>
<proteinExistence type="predicted"/>
<dbReference type="OrthoDB" id="9147113at2"/>
<keyword evidence="1" id="KW-0812">Transmembrane</keyword>
<dbReference type="Proteomes" id="UP000192769">
    <property type="component" value="Unassembled WGS sequence"/>
</dbReference>
<dbReference type="Gene3D" id="1.50.10.140">
    <property type="match status" value="1"/>
</dbReference>
<feature type="transmembrane region" description="Helical" evidence="1">
    <location>
        <begin position="12"/>
        <end position="30"/>
    </location>
</feature>
<dbReference type="AlphaFoldDB" id="A0A1V9DQJ4"/>
<keyword evidence="4" id="KW-1185">Reference proteome</keyword>
<accession>A0A1V9DQJ4</accession>
<gene>
    <name evidence="3" type="ORF">B2J69_00670</name>
</gene>